<feature type="compositionally biased region" description="Polar residues" evidence="2">
    <location>
        <begin position="322"/>
        <end position="340"/>
    </location>
</feature>
<dbReference type="GO" id="GO:1990758">
    <property type="term" value="P:mitotic sister chromatid biorientation"/>
    <property type="evidence" value="ECO:0007669"/>
    <property type="project" value="TreeGrafter"/>
</dbReference>
<protein>
    <recommendedName>
        <fullName evidence="3">Spc7 kinetochore protein domain-containing protein</fullName>
    </recommendedName>
</protein>
<dbReference type="AlphaFoldDB" id="A0A4S4MMM6"/>
<dbReference type="InterPro" id="IPR033338">
    <property type="entry name" value="Spc105/Spc7"/>
</dbReference>
<dbReference type="InterPro" id="IPR013253">
    <property type="entry name" value="Spc7_domain"/>
</dbReference>
<comment type="caution">
    <text evidence="4">The sequence shown here is derived from an EMBL/GenBank/DDBJ whole genome shotgun (WGS) entry which is preliminary data.</text>
</comment>
<keyword evidence="5" id="KW-1185">Reference proteome</keyword>
<feature type="compositionally biased region" description="Acidic residues" evidence="2">
    <location>
        <begin position="675"/>
        <end position="688"/>
    </location>
</feature>
<dbReference type="GO" id="GO:0007094">
    <property type="term" value="P:mitotic spindle assembly checkpoint signaling"/>
    <property type="evidence" value="ECO:0007669"/>
    <property type="project" value="TreeGrafter"/>
</dbReference>
<feature type="region of interest" description="Disordered" evidence="2">
    <location>
        <begin position="647"/>
        <end position="715"/>
    </location>
</feature>
<feature type="region of interest" description="Disordered" evidence="2">
    <location>
        <begin position="138"/>
        <end position="616"/>
    </location>
</feature>
<feature type="compositionally biased region" description="Polar residues" evidence="2">
    <location>
        <begin position="763"/>
        <end position="774"/>
    </location>
</feature>
<evidence type="ECO:0000313" key="4">
    <source>
        <dbReference type="EMBL" id="THH27079.1"/>
    </source>
</evidence>
<gene>
    <name evidence="4" type="ORF">EUX98_g7108</name>
</gene>
<dbReference type="GO" id="GO:0034501">
    <property type="term" value="P:protein localization to kinetochore"/>
    <property type="evidence" value="ECO:0007669"/>
    <property type="project" value="TreeGrafter"/>
</dbReference>
<feature type="compositionally biased region" description="Low complexity" evidence="2">
    <location>
        <begin position="158"/>
        <end position="169"/>
    </location>
</feature>
<dbReference type="OrthoDB" id="5592879at2759"/>
<dbReference type="InterPro" id="IPR040850">
    <property type="entry name" value="Knl1_RWD_C"/>
</dbReference>
<evidence type="ECO:0000259" key="3">
    <source>
        <dbReference type="SMART" id="SM00787"/>
    </source>
</evidence>
<feature type="compositionally biased region" description="Acidic residues" evidence="2">
    <location>
        <begin position="111"/>
        <end position="126"/>
    </location>
</feature>
<feature type="compositionally biased region" description="Low complexity" evidence="2">
    <location>
        <begin position="490"/>
        <end position="503"/>
    </location>
</feature>
<feature type="region of interest" description="Disordered" evidence="2">
    <location>
        <begin position="735"/>
        <end position="774"/>
    </location>
</feature>
<feature type="coiled-coil region" evidence="1">
    <location>
        <begin position="905"/>
        <end position="1017"/>
    </location>
</feature>
<evidence type="ECO:0000256" key="1">
    <source>
        <dbReference type="SAM" id="Coils"/>
    </source>
</evidence>
<evidence type="ECO:0000313" key="5">
    <source>
        <dbReference type="Proteomes" id="UP000308730"/>
    </source>
</evidence>
<feature type="compositionally biased region" description="Acidic residues" evidence="2">
    <location>
        <begin position="703"/>
        <end position="713"/>
    </location>
</feature>
<dbReference type="Pfam" id="PF08317">
    <property type="entry name" value="Spc7"/>
    <property type="match status" value="1"/>
</dbReference>
<dbReference type="PANTHER" id="PTHR28260:SF1">
    <property type="entry name" value="SPINDLE POLE BODY COMPONENT SPC105"/>
    <property type="match status" value="1"/>
</dbReference>
<dbReference type="SMART" id="SM00787">
    <property type="entry name" value="Spc7"/>
    <property type="match status" value="1"/>
</dbReference>
<feature type="compositionally biased region" description="Basic and acidic residues" evidence="2">
    <location>
        <begin position="51"/>
        <end position="64"/>
    </location>
</feature>
<evidence type="ECO:0000256" key="2">
    <source>
        <dbReference type="SAM" id="MobiDB-lite"/>
    </source>
</evidence>
<feature type="compositionally biased region" description="Polar residues" evidence="2">
    <location>
        <begin position="531"/>
        <end position="546"/>
    </location>
</feature>
<dbReference type="PANTHER" id="PTHR28260">
    <property type="entry name" value="SPINDLE POLE BODY COMPONENT SPC105"/>
    <property type="match status" value="1"/>
</dbReference>
<feature type="compositionally biased region" description="Basic and acidic residues" evidence="2">
    <location>
        <begin position="460"/>
        <end position="469"/>
    </location>
</feature>
<feature type="compositionally biased region" description="Basic residues" evidence="2">
    <location>
        <begin position="65"/>
        <end position="74"/>
    </location>
</feature>
<feature type="compositionally biased region" description="Polar residues" evidence="2">
    <location>
        <begin position="195"/>
        <end position="211"/>
    </location>
</feature>
<dbReference type="Proteomes" id="UP000308730">
    <property type="component" value="Unassembled WGS sequence"/>
</dbReference>
<dbReference type="EMBL" id="SGPM01000282">
    <property type="protein sequence ID" value="THH27079.1"/>
    <property type="molecule type" value="Genomic_DNA"/>
</dbReference>
<dbReference type="GO" id="GO:0000776">
    <property type="term" value="C:kinetochore"/>
    <property type="evidence" value="ECO:0007669"/>
    <property type="project" value="TreeGrafter"/>
</dbReference>
<organism evidence="4 5">
    <name type="scientific">Antrodiella citrinella</name>
    <dbReference type="NCBI Taxonomy" id="2447956"/>
    <lineage>
        <taxon>Eukaryota</taxon>
        <taxon>Fungi</taxon>
        <taxon>Dikarya</taxon>
        <taxon>Basidiomycota</taxon>
        <taxon>Agaricomycotina</taxon>
        <taxon>Agaricomycetes</taxon>
        <taxon>Polyporales</taxon>
        <taxon>Steccherinaceae</taxon>
        <taxon>Antrodiella</taxon>
    </lineage>
</organism>
<feature type="compositionally biased region" description="Acidic residues" evidence="2">
    <location>
        <begin position="183"/>
        <end position="194"/>
    </location>
</feature>
<keyword evidence="1" id="KW-0175">Coiled coil</keyword>
<accession>A0A4S4MMM6</accession>
<dbReference type="Pfam" id="PF18210">
    <property type="entry name" value="Knl1_RWD_C"/>
    <property type="match status" value="1"/>
</dbReference>
<reference evidence="4 5" key="1">
    <citation type="submission" date="2019-02" db="EMBL/GenBank/DDBJ databases">
        <title>Genome sequencing of the rare red list fungi Antrodiella citrinella (Flaviporus citrinellus).</title>
        <authorList>
            <person name="Buettner E."/>
            <person name="Kellner H."/>
        </authorList>
    </citation>
    <scope>NUCLEOTIDE SEQUENCE [LARGE SCALE GENOMIC DNA]</scope>
    <source>
        <strain evidence="4 5">DSM 108506</strain>
    </source>
</reference>
<name>A0A4S4MMM6_9APHY</name>
<proteinExistence type="predicted"/>
<sequence>MDLTEVVNNTRSRRVSFAAHAHVRLFTKDTKKVNFDEDATSSSPEVPPEQHINDENEHPEDASTSRRRSSRRRSSTTFSNYGEQSMDLDEDDDTSPIPAHMRDDQPLYDDGLSDDEDFDDDGDDMELTEAINQKILRKKSLSLGGGEGSIPHRRRSSTAHLATSSLLQSENQPPPVSNFSEQDAVEEPGLDQDQDLTGSSAHSQSFMSEGPSSDHHEPVEYTVPMGQALHGPATEDPVWQQLRAVTHAGSSEPTSDDPPRDEDDTSEPMDLTDALGRLMEARKSLGMPPPNGPLVNLHSSLDDGLDDSFTSNEDSFGDSDILENQTMNITKTLNRSSVGSQDMDVTDVLHRDIRVHSPSTSEPARESVPPRPPSLVEAQPLPQGSLSIDPPRVFSAPPPRLAQPPPPKPSILTMNDRPFTFSLPPKPIAEAPRSPSKIPVFRGTAAFAPPTMPKSPKKRSAPEDLHPSVDADQPSPAKKQAVARLSPSNAGPAPAETSSATAAISKRPGPVRRPSGYFAQRKSLGAGMNAPAQSTASSSHTRSPAKSNAGRASLGPPAAAGSQLYPDLAPLQKGPLPPLPRLARSNELEHHRGGNLSQSTQAATSSTSSLPTALVPELEGQQDVAIFSEEDNAGRLYPILERSVSPVERRGSMTEAIRSTPDLNLPPRISATPMESEEDSEVPPDEEYNVANPSSTQQWRDEVEGDDNLEDEGPPISIEQFFEMTGIRFMEEITAPRRASIHPSQLQSRSRRRPLPLPDSDLTTHSVDNALSESDSSEVIPLADFITAMAIDIPQLELYSTIANQLSGWIEDSRKICRQADEEARQVTPGVFRDFAEADPSDKEFLIHQLKVIKANNHGTAKSQWYEWKKDWTEQLHVTAEATFAELESDAKVLEDINTQAQAMLPALQAEYDQVMKELEEEQASVAEIENCDKDFLSELKVTIAEQDSELESYRADVSEAKAKLTRLEEKLTEIDSQKQEATAAISQAERVIHIQKESTSAEVFRLKDELEALQDLHLWRVTKLTASVMELLYASRYQVLIPCVQFKPVPARVEVRKTKASQLKERDPFPQLTQLMLDGAHTLVRQLQRDVTPQEIVHVLGDFWTSCTQLRSQFTFLAIKYPVIVEVKPASDGSRVLIARATVLFVPVMSKARISFVLDAPTYSKWPSSIASLQTDVDVAYGGADRDLILSAVAGRLAQATSSDNHGCLLDACIEAAEQYR</sequence>
<feature type="compositionally biased region" description="Low complexity" evidence="2">
    <location>
        <begin position="597"/>
        <end position="609"/>
    </location>
</feature>
<feature type="region of interest" description="Disordered" evidence="2">
    <location>
        <begin position="28"/>
        <end position="126"/>
    </location>
</feature>
<feature type="compositionally biased region" description="Pro residues" evidence="2">
    <location>
        <begin position="396"/>
        <end position="409"/>
    </location>
</feature>
<feature type="domain" description="Spc7 kinetochore protein" evidence="3">
    <location>
        <begin position="704"/>
        <end position="1043"/>
    </location>
</feature>